<feature type="region of interest" description="Disordered" evidence="1">
    <location>
        <begin position="623"/>
        <end position="643"/>
    </location>
</feature>
<evidence type="ECO:0000313" key="4">
    <source>
        <dbReference type="Proteomes" id="UP001159405"/>
    </source>
</evidence>
<feature type="compositionally biased region" description="Polar residues" evidence="1">
    <location>
        <begin position="1058"/>
        <end position="1069"/>
    </location>
</feature>
<dbReference type="SMART" id="SM01349">
    <property type="entry name" value="TOG"/>
    <property type="match status" value="4"/>
</dbReference>
<feature type="region of interest" description="Disordered" evidence="1">
    <location>
        <begin position="1353"/>
        <end position="1471"/>
    </location>
</feature>
<dbReference type="InterPro" id="IPR016024">
    <property type="entry name" value="ARM-type_fold"/>
</dbReference>
<feature type="domain" description="TOG" evidence="2">
    <location>
        <begin position="1782"/>
        <end position="2018"/>
    </location>
</feature>
<feature type="region of interest" description="Disordered" evidence="1">
    <location>
        <begin position="755"/>
        <end position="814"/>
    </location>
</feature>
<feature type="compositionally biased region" description="Basic and acidic residues" evidence="1">
    <location>
        <begin position="1254"/>
        <end position="1326"/>
    </location>
</feature>
<dbReference type="PANTHER" id="PTHR21567:SF87">
    <property type="entry name" value="CRESCERIN-LIKE PROTEIN CHE-12"/>
    <property type="match status" value="1"/>
</dbReference>
<feature type="region of interest" description="Disordered" evidence="1">
    <location>
        <begin position="831"/>
        <end position="875"/>
    </location>
</feature>
<dbReference type="InterPro" id="IPR024395">
    <property type="entry name" value="CLASP_N_dom"/>
</dbReference>
<evidence type="ECO:0000259" key="2">
    <source>
        <dbReference type="SMART" id="SM01349"/>
    </source>
</evidence>
<gene>
    <name evidence="3" type="ORF">PLOB_00045648</name>
</gene>
<feature type="region of interest" description="Disordered" evidence="1">
    <location>
        <begin position="1728"/>
        <end position="1788"/>
    </location>
</feature>
<feature type="region of interest" description="Disordered" evidence="1">
    <location>
        <begin position="578"/>
        <end position="604"/>
    </location>
</feature>
<evidence type="ECO:0000313" key="3">
    <source>
        <dbReference type="EMBL" id="CAH3040370.1"/>
    </source>
</evidence>
<feature type="compositionally biased region" description="Gly residues" evidence="1">
    <location>
        <begin position="1751"/>
        <end position="1762"/>
    </location>
</feature>
<feature type="region of interest" description="Disordered" evidence="1">
    <location>
        <begin position="938"/>
        <end position="1076"/>
    </location>
</feature>
<dbReference type="InterPro" id="IPR034085">
    <property type="entry name" value="TOG"/>
</dbReference>
<name>A0ABN8N2G6_9CNID</name>
<feature type="domain" description="TOG" evidence="2">
    <location>
        <begin position="12"/>
        <end position="251"/>
    </location>
</feature>
<feature type="compositionally biased region" description="Basic and acidic residues" evidence="1">
    <location>
        <begin position="1357"/>
        <end position="1422"/>
    </location>
</feature>
<keyword evidence="4" id="KW-1185">Reference proteome</keyword>
<accession>A0ABN8N2G6</accession>
<dbReference type="Pfam" id="PF21040">
    <property type="entry name" value="CEP104-like_TOG"/>
    <property type="match status" value="1"/>
</dbReference>
<dbReference type="InterPro" id="IPR011989">
    <property type="entry name" value="ARM-like"/>
</dbReference>
<dbReference type="Gene3D" id="1.25.10.10">
    <property type="entry name" value="Leucine-rich Repeat Variant"/>
    <property type="match status" value="4"/>
</dbReference>
<feature type="compositionally biased region" description="Polar residues" evidence="1">
    <location>
        <begin position="585"/>
        <end position="604"/>
    </location>
</feature>
<dbReference type="Pfam" id="PF12348">
    <property type="entry name" value="CLASP_N"/>
    <property type="match status" value="1"/>
</dbReference>
<feature type="compositionally biased region" description="Acidic residues" evidence="1">
    <location>
        <begin position="1216"/>
        <end position="1229"/>
    </location>
</feature>
<sequence>MASGVAKLKPLSSVITEPDEVLVQNMEENEVLAGLAKSSDSARKTDILDELRANARRNGGRLQFVDRLSLFRVLQEALADPNSNTRLRCTEFLCEIIPEFGNDLDDCMTLVLPQLVSNIGDNQVSVKKSAIQTLHVYMKHSSQVSAVLNAIIDHGLESDDRRTRTESLVALPILIMPNLAHEDLFTLTKALVGRLENSSRPESSPAVISLERIKNVVGSSVFDNYLRRLPPDQQNVCLLALQNRSADPVQEMEAFGGRKAKSASHLNSNGIITDVDQSDRDTVLDRGHTIAVTSNLDDFTDGGYGPLEYGFVPVTVMAKLRDQSNWRVRAQGIEELKTLMGQLTDTSPVYPNLGSLFALLLGFLDDVNFKIGVTSLQIIGLLVAKLGVGVRPVLKPLLLALSNRLGDNKIVIRQENMKVLMQLMQILSPKAVLSVLTTNLQHRNSRVREESVNVFIAALLTFPSSDFSLPDTTNSIAPALVDSKRRVRQAALEAFAVIAQAMGPGRIQPIIAAVDSVELNMGGEGVMGAITARLARRQLPRLNRDGLVEYAVPMPSSGTIRGQSNTPRGADIDWILAGTAGTGSADPSGTARSTPGLNDSWNMSGPSPRRFFSAGKNRLPWEGDQGRDGNQPIADNIDPVRPPVKLNSWAPTEIVSDRPVKSNTQPRAASMPKSKLTSSSYAEKYHAMSVQRANQVADRHTPKSTENIPSSSYAEMHRAKVKKDRSKIGSPVAHLSQTAPNSYALLYKRGTITTKSKATSSAEPAVGEQTPKEAVLRSAQSVTPTPYTLQSSFSPGDEDPFPSSQRKSFPMSLSSSWPDWSEMKPFGRLSPVSHTVPAETDSSLDQADGEAKKSDVPQTPIHVKPQLVRSASKSRGLRATDLGEIKKTDIQSSGIDFLELTPSRPPQLAPVKAGNLPPQDLLKQVHKQAETKRALKMYSVISDGEDGRSRTPSPSDHNREPFNSGIIENVARTTKPPPKPESPFDSRPRIARTPIHRRRSAETPVQLRSPTPVPNKFSDMENPGLGVTGHGLLPAGGQKPVKVSPLENGVHDDDNKQSKTSRVGSSPSGNDEDMLGVEVVGQGLLRLDKQLEGVGIENSHLQYETEESDEGLDDSTDEDDDEDDDDDDDHNKEKEAEEEEGEDDAEEKDTSDEEEKEDREEDAEEETEQGDSGTESEEELAYPTLSDSVESDASQTTTTTVTATETETSTIKSEDDSSDSLEDSDEDSDSEVREHMANQRDMTPKTTRKSLSKSTRERMERMRQEEEERMQREQERIVELERDRSKQWQLQREEEERLRHKIMKEKLELGKMLNKKEKEREAERKKQQQLQEELQKQEKALRDRLIKQQQELEEIEQEKQREKERQKERMKERMRQKQKEKEAERLKAEAELREREQEEEIKRKLAEKEAEFKRKQNQKSESEANGLSVTGSSSSLKSNRKPPAGGTPKKKMPVSSAQSERDSSYAVTDDPSELRRHYVASAGSSSTSAQCWEVSLEELQPFNNPENALRDSLKYLANTEDWEMKCEGIQGIRRLCKHHPEVLISQLHAVTLAVIAEVKNLRSQVSRSGICCLGDMYTTLGKNMDNELEVTAKILLAKGGESSGFIRDDVEKSLTAMVSSLTPTRVMVALISGGASHRNVAVRKTTAQFLSLLAERMGASRLMSGAKDVTERILPTAAQFVTDGGPETRYYGRKILHIMYDHPEFDKNVTKYVPSNLQKNVRDTVENLRTKGLGDPPSDLSSSARQRKPASGGGGSRSGGMRGSVAMSPSSNSSSRESSRSGKSVARDGLIQGEEVIPNIINSLQANDWKERQHAVDQFVDLLQLNPDGLGPKFTKVFDAFVPRLQDSNSKVNLHALQCLPKILPCLANQSGALVPPLVSALTSNLASKNSNIFSTAVGALDALIKNIDNSLLVQPFCTTTQYGSGRVKPIMIEKLAGICPTVYSRKPQVITRHVLPLLWNLLSLSSNGSAGGNNTSIRASVGKLTTTLYSIMGSLFIEQASTQLPRVQEKIHDMIGS</sequence>
<feature type="compositionally biased region" description="Low complexity" evidence="1">
    <location>
        <begin position="1191"/>
        <end position="1211"/>
    </location>
</feature>
<feature type="compositionally biased region" description="Acidic residues" evidence="1">
    <location>
        <begin position="1104"/>
        <end position="1128"/>
    </location>
</feature>
<feature type="compositionally biased region" description="Low complexity" evidence="1">
    <location>
        <begin position="1426"/>
        <end position="1437"/>
    </location>
</feature>
<dbReference type="Proteomes" id="UP001159405">
    <property type="component" value="Unassembled WGS sequence"/>
</dbReference>
<feature type="region of interest" description="Disordered" evidence="1">
    <location>
        <begin position="658"/>
        <end position="680"/>
    </location>
</feature>
<dbReference type="EMBL" id="CALNXK010000008">
    <property type="protein sequence ID" value="CAH3040370.1"/>
    <property type="molecule type" value="Genomic_DNA"/>
</dbReference>
<organism evidence="3 4">
    <name type="scientific">Porites lobata</name>
    <dbReference type="NCBI Taxonomy" id="104759"/>
    <lineage>
        <taxon>Eukaryota</taxon>
        <taxon>Metazoa</taxon>
        <taxon>Cnidaria</taxon>
        <taxon>Anthozoa</taxon>
        <taxon>Hexacorallia</taxon>
        <taxon>Scleractinia</taxon>
        <taxon>Fungiina</taxon>
        <taxon>Poritidae</taxon>
        <taxon>Porites</taxon>
    </lineage>
</organism>
<proteinExistence type="predicted"/>
<dbReference type="PANTHER" id="PTHR21567">
    <property type="entry name" value="CLASP"/>
    <property type="match status" value="1"/>
</dbReference>
<protein>
    <recommendedName>
        <fullName evidence="2">TOG domain-containing protein</fullName>
    </recommendedName>
</protein>
<feature type="domain" description="TOG" evidence="2">
    <location>
        <begin position="310"/>
        <end position="536"/>
    </location>
</feature>
<feature type="compositionally biased region" description="Acidic residues" evidence="1">
    <location>
        <begin position="1136"/>
        <end position="1180"/>
    </location>
</feature>
<feature type="compositionally biased region" description="Polar residues" evidence="1">
    <location>
        <begin position="778"/>
        <end position="794"/>
    </location>
</feature>
<feature type="domain" description="TOG" evidence="2">
    <location>
        <begin position="1498"/>
        <end position="1734"/>
    </location>
</feature>
<feature type="region of interest" description="Disordered" evidence="1">
    <location>
        <begin position="1096"/>
        <end position="1335"/>
    </location>
</feature>
<feature type="compositionally biased region" description="Low complexity" evidence="1">
    <location>
        <begin position="1763"/>
        <end position="1784"/>
    </location>
</feature>
<comment type="caution">
    <text evidence="3">The sequence shown here is derived from an EMBL/GenBank/DDBJ whole genome shotgun (WGS) entry which is preliminary data.</text>
</comment>
<reference evidence="3 4" key="1">
    <citation type="submission" date="2022-05" db="EMBL/GenBank/DDBJ databases">
        <authorList>
            <consortium name="Genoscope - CEA"/>
            <person name="William W."/>
        </authorList>
    </citation>
    <scope>NUCLEOTIDE SEQUENCE [LARGE SCALE GENOMIC DNA]</scope>
</reference>
<feature type="compositionally biased region" description="Polar residues" evidence="1">
    <location>
        <begin position="802"/>
        <end position="814"/>
    </location>
</feature>
<dbReference type="SUPFAM" id="SSF48371">
    <property type="entry name" value="ARM repeat"/>
    <property type="match status" value="2"/>
</dbReference>
<evidence type="ECO:0000256" key="1">
    <source>
        <dbReference type="SAM" id="MobiDB-lite"/>
    </source>
</evidence>